<reference evidence="1 2" key="1">
    <citation type="journal article" date="2007" name="PLoS Genet.">
        <title>Patterns and implications of gene gain and loss in the evolution of Prochlorococcus.</title>
        <authorList>
            <person name="Kettler G.C."/>
            <person name="Martiny A.C."/>
            <person name="Huang K."/>
            <person name="Zucker J."/>
            <person name="Coleman M.L."/>
            <person name="Rodrigue S."/>
            <person name="Chen F."/>
            <person name="Lapidus A."/>
            <person name="Ferriera S."/>
            <person name="Johnson J."/>
            <person name="Steglich C."/>
            <person name="Church G.M."/>
            <person name="Richardson P."/>
            <person name="Chisholm S.W."/>
        </authorList>
    </citation>
    <scope>NUCLEOTIDE SEQUENCE [LARGE SCALE GENOMIC DNA]</scope>
    <source>
        <strain evidence="1 2">MIT 9515</strain>
    </source>
</reference>
<evidence type="ECO:0000313" key="2">
    <source>
        <dbReference type="Proteomes" id="UP000001589"/>
    </source>
</evidence>
<dbReference type="GeneID" id="60200803"/>
<dbReference type="AlphaFoldDB" id="A2BYA3"/>
<dbReference type="KEGG" id="pmc:P9515_15571"/>
<protein>
    <submittedName>
        <fullName evidence="1">Uncharacterized protein</fullName>
    </submittedName>
</protein>
<evidence type="ECO:0000313" key="1">
    <source>
        <dbReference type="EMBL" id="ABM72764.1"/>
    </source>
</evidence>
<dbReference type="HOGENOM" id="CLU_3187716_0_0_3"/>
<gene>
    <name evidence="1" type="ordered locus">P9515_15571</name>
</gene>
<dbReference type="RefSeq" id="WP_011820860.1">
    <property type="nucleotide sequence ID" value="NC_008817.1"/>
</dbReference>
<dbReference type="Proteomes" id="UP000001589">
    <property type="component" value="Chromosome"/>
</dbReference>
<proteinExistence type="predicted"/>
<sequence length="48" mass="5676">MNKDKKWMLMTYYCPTHGDAGKVEPIQLTRQEISNNLQNKSKSKKDIY</sequence>
<organism evidence="1 2">
    <name type="scientific">Prochlorococcus marinus (strain MIT 9515)</name>
    <dbReference type="NCBI Taxonomy" id="167542"/>
    <lineage>
        <taxon>Bacteria</taxon>
        <taxon>Bacillati</taxon>
        <taxon>Cyanobacteriota</taxon>
        <taxon>Cyanophyceae</taxon>
        <taxon>Synechococcales</taxon>
        <taxon>Prochlorococcaceae</taxon>
        <taxon>Prochlorococcus</taxon>
    </lineage>
</organism>
<accession>A2BYA3</accession>
<name>A2BYA3_PROM5</name>
<dbReference type="EMBL" id="CP000552">
    <property type="protein sequence ID" value="ABM72764.1"/>
    <property type="molecule type" value="Genomic_DNA"/>
</dbReference>